<accession>A0A2G8T803</accession>
<evidence type="ECO:0000313" key="2">
    <source>
        <dbReference type="Proteomes" id="UP000230390"/>
    </source>
</evidence>
<dbReference type="AlphaFoldDB" id="A0A2G8T803"/>
<name>A0A2G8T803_9BURK</name>
<reference evidence="1 2" key="1">
    <citation type="submission" date="2017-10" db="EMBL/GenBank/DDBJ databases">
        <title>Massilia psychrophilum sp. nov., a novel purple-pigmented bacterium isolated from Tianshan glacier, Xinjiang Municipality, China.</title>
        <authorList>
            <person name="Wang H."/>
        </authorList>
    </citation>
    <scope>NUCLEOTIDE SEQUENCE [LARGE SCALE GENOMIC DNA]</scope>
    <source>
        <strain evidence="1 2">JCM 30074</strain>
    </source>
</reference>
<protein>
    <submittedName>
        <fullName evidence="1">Uncharacterized protein</fullName>
    </submittedName>
</protein>
<dbReference type="EMBL" id="PDOC01000035">
    <property type="protein sequence ID" value="PIL42144.1"/>
    <property type="molecule type" value="Genomic_DNA"/>
</dbReference>
<comment type="caution">
    <text evidence="1">The sequence shown here is derived from an EMBL/GenBank/DDBJ whole genome shotgun (WGS) entry which is preliminary data.</text>
</comment>
<organism evidence="1 2">
    <name type="scientific">Massilia eurypsychrophila</name>
    <dbReference type="NCBI Taxonomy" id="1485217"/>
    <lineage>
        <taxon>Bacteria</taxon>
        <taxon>Pseudomonadati</taxon>
        <taxon>Pseudomonadota</taxon>
        <taxon>Betaproteobacteria</taxon>
        <taxon>Burkholderiales</taxon>
        <taxon>Oxalobacteraceae</taxon>
        <taxon>Telluria group</taxon>
        <taxon>Massilia</taxon>
    </lineage>
</organism>
<proteinExistence type="predicted"/>
<gene>
    <name evidence="1" type="ORF">CR105_25925</name>
</gene>
<keyword evidence="2" id="KW-1185">Reference proteome</keyword>
<dbReference type="Proteomes" id="UP000230390">
    <property type="component" value="Unassembled WGS sequence"/>
</dbReference>
<evidence type="ECO:0000313" key="1">
    <source>
        <dbReference type="EMBL" id="PIL42144.1"/>
    </source>
</evidence>
<sequence>MLAARHQIPRMPVLVMQTALFVSLQVRNYFFLGRMAVIPTQGGSMNKNMRHAALLSLLGAAIGLSGCGAGLDTGGNDSAPAAVDSGMYRDVLAYCRIAEPVGIDATRDGWTTYLLNSDQYLTVTTGMVSVAGSSSQWETPLTLYVPLNNGASAYGEPAWSMGVRMPTVLGKQSVACVRQASHTFTPPQPSIPGVPNPPLVFQTVWDSYWDRAIPVSTLPGRAVYGFEFVSNFAPTGGEVFFRTGKASVASASALSVCYLAPRSVQWSCTQPGVADAGKDWQLSVSRPKQGVYVLVAP</sequence>